<reference evidence="2" key="1">
    <citation type="journal article" date="2021" name="Proc. Natl. Acad. Sci. U.S.A.">
        <title>A Catalog of Tens of Thousands of Viruses from Human Metagenomes Reveals Hidden Associations with Chronic Diseases.</title>
        <authorList>
            <person name="Tisza M.J."/>
            <person name="Buck C.B."/>
        </authorList>
    </citation>
    <scope>NUCLEOTIDE SEQUENCE</scope>
    <source>
        <strain evidence="2">CtBeL15</strain>
    </source>
</reference>
<organism evidence="2">
    <name type="scientific">Siphoviridae sp. ctBeL15</name>
    <dbReference type="NCBI Taxonomy" id="2825374"/>
    <lineage>
        <taxon>Viruses</taxon>
        <taxon>Duplodnaviria</taxon>
        <taxon>Heunggongvirae</taxon>
        <taxon>Uroviricota</taxon>
        <taxon>Caudoviricetes</taxon>
    </lineage>
</organism>
<dbReference type="InterPro" id="IPR009414">
    <property type="entry name" value="DUF1064"/>
</dbReference>
<sequence length="163" mass="18710">MGLTMEDIGRFSQKAQAQILQKVQAQQAAQKAAQETEKAKKPKKGNKLHAEKVDLTMPDGTLMHFDSKREARRYMDLWLMQRAGEISGLRTQVKYELIPKQVHKDGTKEKGIEYVADFVYEQGGETVVEDSKGLRDTGNALYRLFVMKRKMMLYFHGITVREV</sequence>
<evidence type="ECO:0000313" key="2">
    <source>
        <dbReference type="EMBL" id="DAG00023.1"/>
    </source>
</evidence>
<dbReference type="EMBL" id="BK016176">
    <property type="protein sequence ID" value="DAG00023.1"/>
    <property type="molecule type" value="Genomic_DNA"/>
</dbReference>
<keyword evidence="2" id="KW-0540">Nuclease</keyword>
<protein>
    <submittedName>
        <fullName evidence="2">Endonuclease</fullName>
    </submittedName>
</protein>
<accession>A0A8S5V087</accession>
<keyword evidence="2" id="KW-0255">Endonuclease</keyword>
<evidence type="ECO:0000256" key="1">
    <source>
        <dbReference type="SAM" id="MobiDB-lite"/>
    </source>
</evidence>
<dbReference type="GO" id="GO:0004519">
    <property type="term" value="F:endonuclease activity"/>
    <property type="evidence" value="ECO:0007669"/>
    <property type="project" value="UniProtKB-KW"/>
</dbReference>
<proteinExistence type="predicted"/>
<name>A0A8S5V087_9CAUD</name>
<dbReference type="Pfam" id="PF06356">
    <property type="entry name" value="DUF1064"/>
    <property type="match status" value="1"/>
</dbReference>
<keyword evidence="2" id="KW-0378">Hydrolase</keyword>
<feature type="region of interest" description="Disordered" evidence="1">
    <location>
        <begin position="26"/>
        <end position="49"/>
    </location>
</feature>